<feature type="domain" description="HAMP" evidence="7">
    <location>
        <begin position="329"/>
        <end position="381"/>
    </location>
</feature>
<accession>A0ABM7UP14</accession>
<keyword evidence="5" id="KW-1133">Transmembrane helix</keyword>
<keyword evidence="9" id="KW-1185">Reference proteome</keyword>
<dbReference type="EMBL" id="AP025029">
    <property type="protein sequence ID" value="BDA80919.1"/>
    <property type="molecule type" value="Genomic_DNA"/>
</dbReference>
<feature type="domain" description="Methyl-accepting transducer" evidence="6">
    <location>
        <begin position="386"/>
        <end position="561"/>
    </location>
</feature>
<reference evidence="8 9" key="1">
    <citation type="submission" date="2021-08" db="EMBL/GenBank/DDBJ databases">
        <title>Complete genome sequence of Leptospira kobayashii strain E30.</title>
        <authorList>
            <person name="Nakao R."/>
            <person name="Nakamura S."/>
            <person name="Masuzawa T."/>
            <person name="Koizumi N."/>
        </authorList>
    </citation>
    <scope>NUCLEOTIDE SEQUENCE [LARGE SCALE GENOMIC DNA]</scope>
    <source>
        <strain evidence="8 9">E30</strain>
    </source>
</reference>
<dbReference type="CDD" id="cd12913">
    <property type="entry name" value="PDC1_MCP_like"/>
    <property type="match status" value="1"/>
</dbReference>
<evidence type="ECO:0000256" key="4">
    <source>
        <dbReference type="SAM" id="MobiDB-lite"/>
    </source>
</evidence>
<dbReference type="PROSITE" id="PS50111">
    <property type="entry name" value="CHEMOTAXIS_TRANSDUC_2"/>
    <property type="match status" value="1"/>
</dbReference>
<organism evidence="8 9">
    <name type="scientific">Leptospira kobayashii</name>
    <dbReference type="NCBI Taxonomy" id="1917830"/>
    <lineage>
        <taxon>Bacteria</taxon>
        <taxon>Pseudomonadati</taxon>
        <taxon>Spirochaetota</taxon>
        <taxon>Spirochaetia</taxon>
        <taxon>Leptospirales</taxon>
        <taxon>Leptospiraceae</taxon>
        <taxon>Leptospira</taxon>
    </lineage>
</organism>
<dbReference type="PANTHER" id="PTHR32089">
    <property type="entry name" value="METHYL-ACCEPTING CHEMOTAXIS PROTEIN MCPB"/>
    <property type="match status" value="1"/>
</dbReference>
<evidence type="ECO:0000256" key="3">
    <source>
        <dbReference type="PROSITE-ProRule" id="PRU00284"/>
    </source>
</evidence>
<evidence type="ECO:0000313" key="9">
    <source>
        <dbReference type="Proteomes" id="UP000245263"/>
    </source>
</evidence>
<proteinExistence type="inferred from homology"/>
<evidence type="ECO:0000259" key="6">
    <source>
        <dbReference type="PROSITE" id="PS50111"/>
    </source>
</evidence>
<name>A0ABM7UP14_9LEPT</name>
<dbReference type="Pfam" id="PF00015">
    <property type="entry name" value="MCPsignal"/>
    <property type="match status" value="1"/>
</dbReference>
<dbReference type="Gene3D" id="1.10.287.950">
    <property type="entry name" value="Methyl-accepting chemotaxis protein"/>
    <property type="match status" value="1"/>
</dbReference>
<keyword evidence="1 3" id="KW-0807">Transducer</keyword>
<feature type="transmembrane region" description="Helical" evidence="5">
    <location>
        <begin position="303"/>
        <end position="327"/>
    </location>
</feature>
<evidence type="ECO:0000256" key="5">
    <source>
        <dbReference type="SAM" id="Phobius"/>
    </source>
</evidence>
<dbReference type="PANTHER" id="PTHR32089:SF112">
    <property type="entry name" value="LYSOZYME-LIKE PROTEIN-RELATED"/>
    <property type="match status" value="1"/>
</dbReference>
<keyword evidence="5" id="KW-0812">Transmembrane</keyword>
<dbReference type="Proteomes" id="UP000245263">
    <property type="component" value="Chromosome 2"/>
</dbReference>
<gene>
    <name evidence="8" type="ORF">LPTSP3_g38490</name>
</gene>
<dbReference type="SMART" id="SM00283">
    <property type="entry name" value="MA"/>
    <property type="match status" value="1"/>
</dbReference>
<dbReference type="InterPro" id="IPR003660">
    <property type="entry name" value="HAMP_dom"/>
</dbReference>
<dbReference type="RefSeq" id="WP_135354938.1">
    <property type="nucleotide sequence ID" value="NZ_AP025029.1"/>
</dbReference>
<evidence type="ECO:0000259" key="7">
    <source>
        <dbReference type="PROSITE" id="PS50885"/>
    </source>
</evidence>
<keyword evidence="5" id="KW-0472">Membrane</keyword>
<comment type="similarity">
    <text evidence="2">Belongs to the methyl-accepting chemotaxis (MCP) protein family.</text>
</comment>
<dbReference type="Gene3D" id="3.30.450.20">
    <property type="entry name" value="PAS domain"/>
    <property type="match status" value="1"/>
</dbReference>
<feature type="transmembrane region" description="Helical" evidence="5">
    <location>
        <begin position="12"/>
        <end position="31"/>
    </location>
</feature>
<protein>
    <submittedName>
        <fullName evidence="8">Methyl-accepting chemotaxis protein</fullName>
    </submittedName>
</protein>
<sequence length="598" mass="65539">MTIKQKLATGTSIFTFLSLGIILTVISVVIYNKTKSEVIENLSTITDKMSLEVTSSLSGPLNEAYILKKTIEEGSILDRGKTLKLLNVLTASDQTILGTYVVFEPNAFDGLDSNFRNAKYHDSTGRFVPYSVKSNGKIIIEPVIDYDKEESGFYQLPKKTKKLELLPPFSYKVDGVDTMMVSLVYPILKGDKFIGIAGADLSLQTIQDYFRKIKLFEGEGKLTFIANNGILLFDGFHPEKESGVWKDEWDPNVNLAMSSGKKQIYTDDGYLHISAPIHLVKDGNPWTIRISYPIRLITNEIRFLFWLALILGLIGIVISVSSNYIIFHKLVDIRLQNILHFTDKASKGDLTHSLSEMKNDEMGRLVNSVGMMTDNIKQILAVAQSSGGELSQTTSQMGKSIFELSDLAQSQAASSEEASATVEELNASSETINGNVRQAVDNTKSIHESLITIQGLVQNITQAVEGFGKIAVEANQRAEEGRNMASLTSEAIEEIQEKSQMITEFSDVISNISERTSLLALNAAIEAARAGESGRGFAVVAEEISKLASQAADSVSQINQLSAGALESIDKGGAQVQKLIQSNSPRKNKKEPRTNSPT</sequence>
<dbReference type="InterPro" id="IPR004089">
    <property type="entry name" value="MCPsignal_dom"/>
</dbReference>
<evidence type="ECO:0000313" key="8">
    <source>
        <dbReference type="EMBL" id="BDA80919.1"/>
    </source>
</evidence>
<dbReference type="SUPFAM" id="SSF58104">
    <property type="entry name" value="Methyl-accepting chemotaxis protein (MCP) signaling domain"/>
    <property type="match status" value="1"/>
</dbReference>
<evidence type="ECO:0000256" key="1">
    <source>
        <dbReference type="ARBA" id="ARBA00023224"/>
    </source>
</evidence>
<feature type="region of interest" description="Disordered" evidence="4">
    <location>
        <begin position="574"/>
        <end position="598"/>
    </location>
</feature>
<evidence type="ECO:0000256" key="2">
    <source>
        <dbReference type="ARBA" id="ARBA00029447"/>
    </source>
</evidence>
<dbReference type="Pfam" id="PF22673">
    <property type="entry name" value="MCP-like_PDC_1"/>
    <property type="match status" value="1"/>
</dbReference>
<dbReference type="PROSITE" id="PS50885">
    <property type="entry name" value="HAMP"/>
    <property type="match status" value="1"/>
</dbReference>